<evidence type="ECO:0000313" key="14">
    <source>
        <dbReference type="Proteomes" id="UP000318010"/>
    </source>
</evidence>
<dbReference type="SMART" id="SM00387">
    <property type="entry name" value="HATPase_c"/>
    <property type="match status" value="1"/>
</dbReference>
<proteinExistence type="inferred from homology"/>
<dbReference type="FunFam" id="3.30.565.10:FF:000006">
    <property type="entry name" value="Sensor histidine kinase WalK"/>
    <property type="match status" value="1"/>
</dbReference>
<comment type="similarity">
    <text evidence="2">In the N-terminal section; belongs to the phytochrome family.</text>
</comment>
<evidence type="ECO:0000256" key="2">
    <source>
        <dbReference type="ARBA" id="ARBA00006402"/>
    </source>
</evidence>
<dbReference type="GO" id="GO:0030295">
    <property type="term" value="F:protein kinase activator activity"/>
    <property type="evidence" value="ECO:0007669"/>
    <property type="project" value="TreeGrafter"/>
</dbReference>
<keyword evidence="8" id="KW-0418">Kinase</keyword>
<evidence type="ECO:0000313" key="13">
    <source>
        <dbReference type="EMBL" id="TWR28448.1"/>
    </source>
</evidence>
<dbReference type="InterPro" id="IPR003594">
    <property type="entry name" value="HATPase_dom"/>
</dbReference>
<dbReference type="SMART" id="SM00388">
    <property type="entry name" value="HisKA"/>
    <property type="match status" value="1"/>
</dbReference>
<protein>
    <recommendedName>
        <fullName evidence="3">histidine kinase</fullName>
        <ecNumber evidence="3">2.7.13.3</ecNumber>
    </recommendedName>
</protein>
<dbReference type="Gene3D" id="3.30.450.40">
    <property type="match status" value="1"/>
</dbReference>
<evidence type="ECO:0000256" key="8">
    <source>
        <dbReference type="ARBA" id="ARBA00022777"/>
    </source>
</evidence>
<feature type="domain" description="Phytochrome chromophore attachment site" evidence="11">
    <location>
        <begin position="142"/>
        <end position="299"/>
    </location>
</feature>
<evidence type="ECO:0000259" key="12">
    <source>
        <dbReference type="PROSITE" id="PS50109"/>
    </source>
</evidence>
<feature type="domain" description="Histidine kinase" evidence="12">
    <location>
        <begin position="525"/>
        <end position="737"/>
    </location>
</feature>
<dbReference type="Gene3D" id="3.30.565.10">
    <property type="entry name" value="Histidine kinase-like ATPase, C-terminal domain"/>
    <property type="match status" value="1"/>
</dbReference>
<dbReference type="SUPFAM" id="SSF55785">
    <property type="entry name" value="PYP-like sensor domain (PAS domain)"/>
    <property type="match status" value="1"/>
</dbReference>
<gene>
    <name evidence="13" type="ORF">FPZ42_04300</name>
</gene>
<dbReference type="InterPro" id="IPR013515">
    <property type="entry name" value="Phytochrome_cen-reg"/>
</dbReference>
<comment type="caution">
    <text evidence="13">The sequence shown here is derived from an EMBL/GenBank/DDBJ whole genome shotgun (WGS) entry which is preliminary data.</text>
</comment>
<dbReference type="EC" id="2.7.13.3" evidence="3"/>
<dbReference type="Pfam" id="PF08446">
    <property type="entry name" value="PAS_2"/>
    <property type="match status" value="1"/>
</dbReference>
<dbReference type="InterPro" id="IPR036097">
    <property type="entry name" value="HisK_dim/P_sf"/>
</dbReference>
<dbReference type="PANTHER" id="PTHR42878">
    <property type="entry name" value="TWO-COMPONENT HISTIDINE KINASE"/>
    <property type="match status" value="1"/>
</dbReference>
<sequence>MTIDLTNCDREPIHIPGSIQSHGFLIAIDRSGEITYHSENIKSFLPDLPPNLLGQNIASIQPLIGKNEPPDFILQLITFGKTNGFEQTNPFNTDIRGNAFHLIISESGDNYLLEFEPARSDNSTDVQRTIGRSISEMLADKNLQNLLNNSAAQVRNVIGYDRVMVYRFADDGHGEVISESKNDDLESWLGLHYPASDIPKQARELYKKNLTRIIVDVNELPSAILTSADDTAASLDLTNSQLRAVSPIHIQYLKNMGVASSFSISLLYKQELWGLIACHNYTPRFIDFRSREAAKLIGQILSSALEFRQDEENQMVMERYKSAVDQLSRLMLKDDSIEFALTANDVTLLDATDASGAVLMLEGNLIKLGQTPNDEQLKGLIGWVKANIIDSLFYTTKLPGVYPPANEFKDVASGVMVYTLSRELDEYVIWFKPEQLKTIKWAGNPDKPVEVDANGNRTLSPRNSFEEWSETVSATSVPWSNEEVKSVIRLRSELAYALNQKAGAIRLLNERLKQAYEELDTFSYTISHDLKNPLTAVKSYAQILLRDKTLTPQATRALERINAGADKMNNMIAEVLDYSRIGRSDLIFSEIDAKSMIEDQVRELATVYEVAPSVVTIKNAPPITGDPVMISQVFANVISNAIKYSKKSEKQKVVIDATENEREIIYAITDNGLGIDIKHLPRIFELFNRMDNVGDIEGTGVGLAIVKRIVEKHRGKIWADSELGEGSTFYIAFNKMAND</sequence>
<dbReference type="PROSITE" id="PS50109">
    <property type="entry name" value="HIS_KIN"/>
    <property type="match status" value="1"/>
</dbReference>
<dbReference type="InterPro" id="IPR013654">
    <property type="entry name" value="PAS_2"/>
</dbReference>
<keyword evidence="9" id="KW-0157">Chromophore</keyword>
<dbReference type="Pfam" id="PF00360">
    <property type="entry name" value="PHY"/>
    <property type="match status" value="1"/>
</dbReference>
<dbReference type="InterPro" id="IPR016132">
    <property type="entry name" value="Phyto_chromo_attachment"/>
</dbReference>
<evidence type="ECO:0000256" key="4">
    <source>
        <dbReference type="ARBA" id="ARBA00022543"/>
    </source>
</evidence>
<organism evidence="13 14">
    <name type="scientific">Mucilaginibacter achroorhodeus</name>
    <dbReference type="NCBI Taxonomy" id="2599294"/>
    <lineage>
        <taxon>Bacteria</taxon>
        <taxon>Pseudomonadati</taxon>
        <taxon>Bacteroidota</taxon>
        <taxon>Sphingobacteriia</taxon>
        <taxon>Sphingobacteriales</taxon>
        <taxon>Sphingobacteriaceae</taxon>
        <taxon>Mucilaginibacter</taxon>
    </lineage>
</organism>
<dbReference type="PANTHER" id="PTHR42878:SF15">
    <property type="entry name" value="BACTERIOPHYTOCHROME"/>
    <property type="match status" value="1"/>
</dbReference>
<dbReference type="OrthoDB" id="9766459at2"/>
<dbReference type="GO" id="GO:0000155">
    <property type="term" value="F:phosphorelay sensor kinase activity"/>
    <property type="evidence" value="ECO:0007669"/>
    <property type="project" value="InterPro"/>
</dbReference>
<dbReference type="GO" id="GO:0009584">
    <property type="term" value="P:detection of visible light"/>
    <property type="evidence" value="ECO:0007669"/>
    <property type="project" value="InterPro"/>
</dbReference>
<dbReference type="GO" id="GO:0009881">
    <property type="term" value="F:photoreceptor activity"/>
    <property type="evidence" value="ECO:0007669"/>
    <property type="project" value="UniProtKB-KW"/>
</dbReference>
<evidence type="ECO:0000256" key="9">
    <source>
        <dbReference type="ARBA" id="ARBA00022991"/>
    </source>
</evidence>
<keyword evidence="14" id="KW-1185">Reference proteome</keyword>
<name>A0A563UAS6_9SPHI</name>
<dbReference type="GO" id="GO:0007234">
    <property type="term" value="P:osmosensory signaling via phosphorelay pathway"/>
    <property type="evidence" value="ECO:0007669"/>
    <property type="project" value="TreeGrafter"/>
</dbReference>
<dbReference type="AlphaFoldDB" id="A0A563UAS6"/>
<evidence type="ECO:0000256" key="3">
    <source>
        <dbReference type="ARBA" id="ARBA00012438"/>
    </source>
</evidence>
<dbReference type="Gene3D" id="3.30.450.270">
    <property type="match status" value="1"/>
</dbReference>
<accession>A0A563UAS6</accession>
<dbReference type="InterPro" id="IPR035965">
    <property type="entry name" value="PAS-like_dom_sf"/>
</dbReference>
<dbReference type="PROSITE" id="PS50046">
    <property type="entry name" value="PHYTOCHROME_2"/>
    <property type="match status" value="1"/>
</dbReference>
<dbReference type="InterPro" id="IPR036890">
    <property type="entry name" value="HATPase_C_sf"/>
</dbReference>
<dbReference type="InterPro" id="IPR029016">
    <property type="entry name" value="GAF-like_dom_sf"/>
</dbReference>
<keyword evidence="10" id="KW-0675">Receptor</keyword>
<evidence type="ECO:0000256" key="1">
    <source>
        <dbReference type="ARBA" id="ARBA00000085"/>
    </source>
</evidence>
<dbReference type="CDD" id="cd00082">
    <property type="entry name" value="HisKA"/>
    <property type="match status" value="1"/>
</dbReference>
<keyword evidence="5" id="KW-0597">Phosphoprotein</keyword>
<dbReference type="GO" id="GO:0000156">
    <property type="term" value="F:phosphorelay response regulator activity"/>
    <property type="evidence" value="ECO:0007669"/>
    <property type="project" value="TreeGrafter"/>
</dbReference>
<dbReference type="RefSeq" id="WP_146269241.1">
    <property type="nucleotide sequence ID" value="NZ_VOEI01000001.1"/>
</dbReference>
<dbReference type="SUPFAM" id="SSF55781">
    <property type="entry name" value="GAF domain-like"/>
    <property type="match status" value="2"/>
</dbReference>
<dbReference type="GO" id="GO:0006355">
    <property type="term" value="P:regulation of DNA-templated transcription"/>
    <property type="evidence" value="ECO:0007669"/>
    <property type="project" value="InterPro"/>
</dbReference>
<keyword evidence="6" id="KW-0716">Sensory transduction</keyword>
<dbReference type="Gene3D" id="1.10.287.130">
    <property type="match status" value="1"/>
</dbReference>
<dbReference type="Pfam" id="PF02518">
    <property type="entry name" value="HATPase_c"/>
    <property type="match status" value="1"/>
</dbReference>
<reference evidence="13 14" key="1">
    <citation type="submission" date="2019-07" db="EMBL/GenBank/DDBJ databases">
        <authorList>
            <person name="Kim J."/>
        </authorList>
    </citation>
    <scope>NUCLEOTIDE SEQUENCE [LARGE SCALE GENOMIC DNA]</scope>
    <source>
        <strain evidence="13 14">MJ1a</strain>
    </source>
</reference>
<dbReference type="InterPro" id="IPR005467">
    <property type="entry name" value="His_kinase_dom"/>
</dbReference>
<evidence type="ECO:0000259" key="11">
    <source>
        <dbReference type="PROSITE" id="PS50046"/>
    </source>
</evidence>
<dbReference type="Gene3D" id="3.30.450.20">
    <property type="entry name" value="PAS domain"/>
    <property type="match status" value="1"/>
</dbReference>
<dbReference type="SMART" id="SM00065">
    <property type="entry name" value="GAF"/>
    <property type="match status" value="1"/>
</dbReference>
<dbReference type="EMBL" id="VOEI01000001">
    <property type="protein sequence ID" value="TWR28448.1"/>
    <property type="molecule type" value="Genomic_DNA"/>
</dbReference>
<dbReference type="InterPro" id="IPR050351">
    <property type="entry name" value="BphY/WalK/GraS-like"/>
</dbReference>
<dbReference type="Pfam" id="PF01590">
    <property type="entry name" value="GAF"/>
    <property type="match status" value="1"/>
</dbReference>
<comment type="catalytic activity">
    <reaction evidence="1">
        <text>ATP + protein L-histidine = ADP + protein N-phospho-L-histidine.</text>
        <dbReference type="EC" id="2.7.13.3"/>
    </reaction>
</comment>
<evidence type="ECO:0000256" key="6">
    <source>
        <dbReference type="ARBA" id="ARBA00022606"/>
    </source>
</evidence>
<dbReference type="InterPro" id="IPR043150">
    <property type="entry name" value="Phytochrome_PHY_sf"/>
</dbReference>
<dbReference type="SUPFAM" id="SSF55874">
    <property type="entry name" value="ATPase domain of HSP90 chaperone/DNA topoisomerase II/histidine kinase"/>
    <property type="match status" value="1"/>
</dbReference>
<dbReference type="InterPro" id="IPR003661">
    <property type="entry name" value="HisK_dim/P_dom"/>
</dbReference>
<evidence type="ECO:0000256" key="10">
    <source>
        <dbReference type="ARBA" id="ARBA00023170"/>
    </source>
</evidence>
<keyword evidence="4" id="KW-0600">Photoreceptor protein</keyword>
<evidence type="ECO:0000256" key="5">
    <source>
        <dbReference type="ARBA" id="ARBA00022553"/>
    </source>
</evidence>
<keyword evidence="7" id="KW-0808">Transferase</keyword>
<dbReference type="InterPro" id="IPR001294">
    <property type="entry name" value="Phytochrome"/>
</dbReference>
<dbReference type="InterPro" id="IPR003018">
    <property type="entry name" value="GAF"/>
</dbReference>
<dbReference type="Proteomes" id="UP000318010">
    <property type="component" value="Unassembled WGS sequence"/>
</dbReference>
<dbReference type="PRINTS" id="PR01033">
    <property type="entry name" value="PHYTOCHROME"/>
</dbReference>
<evidence type="ECO:0000256" key="7">
    <source>
        <dbReference type="ARBA" id="ARBA00022679"/>
    </source>
</evidence>
<dbReference type="SUPFAM" id="SSF47384">
    <property type="entry name" value="Homodimeric domain of signal transducing histidine kinase"/>
    <property type="match status" value="1"/>
</dbReference>
<dbReference type="Pfam" id="PF00512">
    <property type="entry name" value="HisKA"/>
    <property type="match status" value="1"/>
</dbReference>